<sequence>MQGGMVNECRSGTGSVIPRTSSAGIILRIRIIHRSSLFMDGAVTSIKKWLNR</sequence>
<gene>
    <name evidence="1" type="ORF">GOP47_0006966</name>
</gene>
<dbReference type="EMBL" id="JABFUD020000007">
    <property type="protein sequence ID" value="KAI5077142.1"/>
    <property type="molecule type" value="Genomic_DNA"/>
</dbReference>
<organism evidence="1 2">
    <name type="scientific">Adiantum capillus-veneris</name>
    <name type="common">Maidenhair fern</name>
    <dbReference type="NCBI Taxonomy" id="13818"/>
    <lineage>
        <taxon>Eukaryota</taxon>
        <taxon>Viridiplantae</taxon>
        <taxon>Streptophyta</taxon>
        <taxon>Embryophyta</taxon>
        <taxon>Tracheophyta</taxon>
        <taxon>Polypodiopsida</taxon>
        <taxon>Polypodiidae</taxon>
        <taxon>Polypodiales</taxon>
        <taxon>Pteridineae</taxon>
        <taxon>Pteridaceae</taxon>
        <taxon>Vittarioideae</taxon>
        <taxon>Adiantum</taxon>
    </lineage>
</organism>
<dbReference type="AlphaFoldDB" id="A0A9D4V187"/>
<accession>A0A9D4V187</accession>
<keyword evidence="2" id="KW-1185">Reference proteome</keyword>
<evidence type="ECO:0000313" key="1">
    <source>
        <dbReference type="EMBL" id="KAI5077142.1"/>
    </source>
</evidence>
<reference evidence="1" key="1">
    <citation type="submission" date="2021-01" db="EMBL/GenBank/DDBJ databases">
        <title>Adiantum capillus-veneris genome.</title>
        <authorList>
            <person name="Fang Y."/>
            <person name="Liao Q."/>
        </authorList>
    </citation>
    <scope>NUCLEOTIDE SEQUENCE</scope>
    <source>
        <strain evidence="1">H3</strain>
        <tissue evidence="1">Leaf</tissue>
    </source>
</reference>
<name>A0A9D4V187_ADICA</name>
<protein>
    <submittedName>
        <fullName evidence="1">Uncharacterized protein</fullName>
    </submittedName>
</protein>
<proteinExistence type="predicted"/>
<comment type="caution">
    <text evidence="1">The sequence shown here is derived from an EMBL/GenBank/DDBJ whole genome shotgun (WGS) entry which is preliminary data.</text>
</comment>
<evidence type="ECO:0000313" key="2">
    <source>
        <dbReference type="Proteomes" id="UP000886520"/>
    </source>
</evidence>
<dbReference type="Proteomes" id="UP000886520">
    <property type="component" value="Chromosome 7"/>
</dbReference>